<gene>
    <name evidence="1" type="ORF">Q5722_03515</name>
</gene>
<dbReference type="Proteomes" id="UP001233314">
    <property type="component" value="Unassembled WGS sequence"/>
</dbReference>
<sequence length="66" mass="6883">MEITTITTITTAPYAVAAAVAQPRLAMPSAAAFGGTRVWSADKRNQKHVAVVGNVPGLPVWSPPHC</sequence>
<reference evidence="1 2" key="1">
    <citation type="submission" date="2023-07" db="EMBL/GenBank/DDBJ databases">
        <title>Nocardioides sp. nov WY-20 isolated from soil.</title>
        <authorList>
            <person name="Liu B."/>
            <person name="Wan Y."/>
        </authorList>
    </citation>
    <scope>NUCLEOTIDE SEQUENCE [LARGE SCALE GENOMIC DNA]</scope>
    <source>
        <strain evidence="1 2">WY-20</strain>
    </source>
</reference>
<dbReference type="RefSeq" id="WP_305026830.1">
    <property type="nucleotide sequence ID" value="NZ_JAUQTA010000001.1"/>
</dbReference>
<accession>A0ABT9AY68</accession>
<evidence type="ECO:0000313" key="1">
    <source>
        <dbReference type="EMBL" id="MDO7867429.1"/>
    </source>
</evidence>
<keyword evidence="2" id="KW-1185">Reference proteome</keyword>
<name>A0ABT9AY68_9ACTN</name>
<evidence type="ECO:0000313" key="2">
    <source>
        <dbReference type="Proteomes" id="UP001233314"/>
    </source>
</evidence>
<proteinExistence type="predicted"/>
<dbReference type="EMBL" id="JAUQTA010000001">
    <property type="protein sequence ID" value="MDO7867429.1"/>
    <property type="molecule type" value="Genomic_DNA"/>
</dbReference>
<protein>
    <submittedName>
        <fullName evidence="1">Uncharacterized protein</fullName>
    </submittedName>
</protein>
<organism evidence="1 2">
    <name type="scientific">Nocardioides jiangxiensis</name>
    <dbReference type="NCBI Taxonomy" id="3064524"/>
    <lineage>
        <taxon>Bacteria</taxon>
        <taxon>Bacillati</taxon>
        <taxon>Actinomycetota</taxon>
        <taxon>Actinomycetes</taxon>
        <taxon>Propionibacteriales</taxon>
        <taxon>Nocardioidaceae</taxon>
        <taxon>Nocardioides</taxon>
    </lineage>
</organism>
<comment type="caution">
    <text evidence="1">The sequence shown here is derived from an EMBL/GenBank/DDBJ whole genome shotgun (WGS) entry which is preliminary data.</text>
</comment>